<keyword evidence="2" id="KW-0812">Transmembrane</keyword>
<name>A0A8S5TKZ5_9CAUD</name>
<feature type="transmembrane region" description="Helical" evidence="2">
    <location>
        <begin position="848"/>
        <end position="871"/>
    </location>
</feature>
<feature type="transmembrane region" description="Helical" evidence="2">
    <location>
        <begin position="787"/>
        <end position="809"/>
    </location>
</feature>
<feature type="region of interest" description="Disordered" evidence="1">
    <location>
        <begin position="1042"/>
        <end position="1062"/>
    </location>
</feature>
<feature type="transmembrane region" description="Helical" evidence="2">
    <location>
        <begin position="816"/>
        <end position="842"/>
    </location>
</feature>
<sequence>MDGFRSKVESDIRSLRDVRLKVTPTGLAEFRQRVEAELKTLRPVRVKVVPDVDGFHSRVEQTLASLDKAAEVDVDFDLDVARLIAEAESITRAAASSIPVSFNVDQVGFRERVRAMVASARDKVYVQAVLDRTPFLRTFNKLRNHRRNFVEARMEMNPKGFYASLAKLKAKAKAEVREFADATVTIHTVIKGGLRAAWERQKATLDRKIEANAHVDGKRFRKDVVLLRRHAMTALGRIGASLHIRNAGAFIGAVKATAAAAGRVAKVPVRLNLRRGALRRLTSSISRGAGVLARPFTNMFGGQFFTHMLTHFTQMKGMIAIVTTAVAALGVVLAPIAGFIWQAVTAATALAAAMAPAMIVGAALAVGAFVKAFQGFGDVFKANSLDELNAAMSDLGPNAQLGARGIYDIKQAFSEASAGAQEAFWAGIGDGFSNLTSHAGVAGDAVKVLSESFGQAIGRATEFLATSEGITMFNQLIHKATDATAELFDWFANSIPGITAVGAVGAEMFSRWVEGAGKAADAWSNKMVAAFNDGSLQASMDAKAQFLQQFIEKVGQIGDIVGAVFGSMSRAGMQFMGPLGEIVAKTSEWVQTAEGVSALDGFFKSIAAIVEVIVPLFGEIANAIVTTVIPAISSMITAMEPGLKAFAEGLTQALEIIAPMLEPIGAAFGKVLQFLSPLLPAIAPLIPVIAAVAVAFGAVSKVVAVLAPVFSLLSAVIGSLSWPIVAVVAVIVGLVAAFTQSEEAMAGLKQAFGQIKMVLQPLGALVVQLGQALISALMPVFVALVPVISAFISVVVSIVQALAPVLAIVLQVGIAFVQLVGVILGFVATVLGAILGFVASVIAGFASMVATVISVVAGWVSSVVGAVAGFVDSVTNWFQNMWIRVVAAFTAGTVKAINIVSQMPGKAKAGLGNVGKVLVESGKALIRGFVEGIKAMIGAVVDAAKSVVSAARDFFPFSPAKKGPFSGRGYTTYSGQALVKDFAKGISSAAKHPVAAVQNMMGSVNEGFESFHRNKILEPVLENNAKKVADWRKKVAEEEEKSAKKVADIRASDAEAAEKDKQIAEERARLAEDLRKSREDMESSLEAPDYSKIDRSFKAYYVEGAREMLTKSLKEAVGANAGAIKHSVQEAAKVLVHQMGVSQAAPLLDLDVNAPYLEQAINSVIEESKFAEIPIDFAAANVDQFLSDIGFGDGAIGRAVQQSMEFDVNKSDANRFGGQDSKTEVHYHVQDMNEAIRLEQLRERKEMMKVR</sequence>
<keyword evidence="2" id="KW-0472">Membrane</keyword>
<feature type="transmembrane region" description="Helical" evidence="2">
    <location>
        <begin position="347"/>
        <end position="370"/>
    </location>
</feature>
<accession>A0A8S5TKZ5</accession>
<evidence type="ECO:0000256" key="1">
    <source>
        <dbReference type="SAM" id="MobiDB-lite"/>
    </source>
</evidence>
<evidence type="ECO:0008006" key="4">
    <source>
        <dbReference type="Google" id="ProtNLM"/>
    </source>
</evidence>
<feature type="transmembrane region" description="Helical" evidence="2">
    <location>
        <begin position="758"/>
        <end position="781"/>
    </location>
</feature>
<reference evidence="3" key="1">
    <citation type="journal article" date="2021" name="Proc. Natl. Acad. Sci. U.S.A.">
        <title>A Catalog of Tens of Thousands of Viruses from Human Metagenomes Reveals Hidden Associations with Chronic Diseases.</title>
        <authorList>
            <person name="Tisza M.J."/>
            <person name="Buck C.B."/>
        </authorList>
    </citation>
    <scope>NUCLEOTIDE SEQUENCE</scope>
    <source>
        <strain evidence="3">CtGkF2</strain>
    </source>
</reference>
<protein>
    <recommendedName>
        <fullName evidence="4">Tape measure protein</fullName>
    </recommendedName>
</protein>
<evidence type="ECO:0000313" key="3">
    <source>
        <dbReference type="EMBL" id="DAF63974.1"/>
    </source>
</evidence>
<keyword evidence="2" id="KW-1133">Transmembrane helix</keyword>
<dbReference type="EMBL" id="BK032847">
    <property type="protein sequence ID" value="DAF63974.1"/>
    <property type="molecule type" value="Genomic_DNA"/>
</dbReference>
<feature type="transmembrane region" description="Helical" evidence="2">
    <location>
        <begin position="318"/>
        <end position="341"/>
    </location>
</feature>
<organism evidence="3">
    <name type="scientific">Siphoviridae sp. ctGkF2</name>
    <dbReference type="NCBI Taxonomy" id="2827823"/>
    <lineage>
        <taxon>Viruses</taxon>
        <taxon>Duplodnaviria</taxon>
        <taxon>Heunggongvirae</taxon>
        <taxon>Uroviricota</taxon>
        <taxon>Caudoviricetes</taxon>
    </lineage>
</organism>
<proteinExistence type="predicted"/>
<feature type="transmembrane region" description="Helical" evidence="2">
    <location>
        <begin position="678"/>
        <end position="699"/>
    </location>
</feature>
<feature type="transmembrane region" description="Helical" evidence="2">
    <location>
        <begin position="705"/>
        <end position="738"/>
    </location>
</feature>
<evidence type="ECO:0000256" key="2">
    <source>
        <dbReference type="SAM" id="Phobius"/>
    </source>
</evidence>